<dbReference type="RefSeq" id="WP_307157390.1">
    <property type="nucleotide sequence ID" value="NZ_JAUSWH010000003.1"/>
</dbReference>
<sequence length="296" mass="32522">MALQLYRYVPGTLVIIGKQPDGDSVRFRPDDADSLSDIYRAHLLRPAKDGTHQLRLEGIDAPETHYGGKAQPLGKTVRDYFLRDELGFSSVTWQGESVASAEPETLRGAILTASADVHGRPISYLLPEQNPFGGADTGAISQEVLKASFNFQLLAGGHVYPLLYSSAPVEQRQWLTASAQEARSAELGIWAVDSTPRFALDTLADVGWASRSDVDASEESGKGQARLIFPKIFRRAVDFLASGEADLVTWLTQNGGENDLVIVGNRLEVPLSQLIHRENDRYRLEIDVTEAVFVEK</sequence>
<keyword evidence="2" id="KW-0255">Endonuclease</keyword>
<dbReference type="GO" id="GO:0004519">
    <property type="term" value="F:endonuclease activity"/>
    <property type="evidence" value="ECO:0007669"/>
    <property type="project" value="UniProtKB-KW"/>
</dbReference>
<dbReference type="InterPro" id="IPR016071">
    <property type="entry name" value="Staphylococal_nuclease_OB-fold"/>
</dbReference>
<evidence type="ECO:0000259" key="1">
    <source>
        <dbReference type="PROSITE" id="PS50830"/>
    </source>
</evidence>
<dbReference type="InterPro" id="IPR035437">
    <property type="entry name" value="SNase_OB-fold_sf"/>
</dbReference>
<evidence type="ECO:0000313" key="2">
    <source>
        <dbReference type="EMBL" id="MDQ0455206.1"/>
    </source>
</evidence>
<proteinExistence type="predicted"/>
<name>A0ABU0IAE9_9HYPH</name>
<keyword evidence="2" id="KW-0540">Nuclease</keyword>
<evidence type="ECO:0000313" key="3">
    <source>
        <dbReference type="Proteomes" id="UP001235269"/>
    </source>
</evidence>
<comment type="caution">
    <text evidence="2">The sequence shown here is derived from an EMBL/GenBank/DDBJ whole genome shotgun (WGS) entry which is preliminary data.</text>
</comment>
<dbReference type="EMBL" id="JAUSWH010000003">
    <property type="protein sequence ID" value="MDQ0455206.1"/>
    <property type="molecule type" value="Genomic_DNA"/>
</dbReference>
<reference evidence="2 3" key="1">
    <citation type="submission" date="2023-07" db="EMBL/GenBank/DDBJ databases">
        <title>Genomic Encyclopedia of Type Strains, Phase IV (KMG-IV): sequencing the most valuable type-strain genomes for metagenomic binning, comparative biology and taxonomic classification.</title>
        <authorList>
            <person name="Goeker M."/>
        </authorList>
    </citation>
    <scope>NUCLEOTIDE SEQUENCE [LARGE SCALE GENOMIC DNA]</scope>
    <source>
        <strain evidence="2 3">DSM 100301</strain>
    </source>
</reference>
<dbReference type="PROSITE" id="PS50830">
    <property type="entry name" value="TNASE_3"/>
    <property type="match status" value="1"/>
</dbReference>
<keyword evidence="3" id="KW-1185">Reference proteome</keyword>
<gene>
    <name evidence="2" type="ORF">QO005_001536</name>
</gene>
<accession>A0ABU0IAE9</accession>
<protein>
    <submittedName>
        <fullName evidence="2">Endonuclease YncB(Thermonuclease family)</fullName>
    </submittedName>
</protein>
<organism evidence="2 3">
    <name type="scientific">Rhizobium paknamense</name>
    <dbReference type="NCBI Taxonomy" id="1206817"/>
    <lineage>
        <taxon>Bacteria</taxon>
        <taxon>Pseudomonadati</taxon>
        <taxon>Pseudomonadota</taxon>
        <taxon>Alphaproteobacteria</taxon>
        <taxon>Hyphomicrobiales</taxon>
        <taxon>Rhizobiaceae</taxon>
        <taxon>Rhizobium/Agrobacterium group</taxon>
        <taxon>Rhizobium</taxon>
    </lineage>
</organism>
<feature type="domain" description="TNase-like" evidence="1">
    <location>
        <begin position="21"/>
        <end position="192"/>
    </location>
</feature>
<dbReference type="Gene3D" id="2.40.50.90">
    <property type="match status" value="1"/>
</dbReference>
<dbReference type="Proteomes" id="UP001235269">
    <property type="component" value="Unassembled WGS sequence"/>
</dbReference>
<dbReference type="SUPFAM" id="SSF50199">
    <property type="entry name" value="Staphylococcal nuclease"/>
    <property type="match status" value="1"/>
</dbReference>
<keyword evidence="2" id="KW-0378">Hydrolase</keyword>